<keyword evidence="6" id="KW-0645">Protease</keyword>
<dbReference type="InterPro" id="IPR001478">
    <property type="entry name" value="PDZ"/>
</dbReference>
<dbReference type="InterPro" id="IPR036034">
    <property type="entry name" value="PDZ_sf"/>
</dbReference>
<feature type="region of interest" description="Disordered" evidence="12">
    <location>
        <begin position="35"/>
        <end position="70"/>
    </location>
</feature>
<dbReference type="PRINTS" id="PR00834">
    <property type="entry name" value="PROTEASES2C"/>
</dbReference>
<comment type="similarity">
    <text evidence="3">Belongs to the peptidase S1C family.</text>
</comment>
<dbReference type="GO" id="GO:0006508">
    <property type="term" value="P:proteolysis"/>
    <property type="evidence" value="ECO:0007669"/>
    <property type="project" value="UniProtKB-KW"/>
</dbReference>
<keyword evidence="13" id="KW-0732">Signal</keyword>
<evidence type="ECO:0000256" key="7">
    <source>
        <dbReference type="ARBA" id="ARBA00022764"/>
    </source>
</evidence>
<dbReference type="RefSeq" id="WP_238461800.1">
    <property type="nucleotide sequence ID" value="NZ_JAKLJA010000001.1"/>
</dbReference>
<evidence type="ECO:0000256" key="12">
    <source>
        <dbReference type="SAM" id="MobiDB-lite"/>
    </source>
</evidence>
<gene>
    <name evidence="15" type="ORF">L5014_01430</name>
</gene>
<keyword evidence="10" id="KW-0346">Stress response</keyword>
<dbReference type="EMBL" id="JAKLJA010000001">
    <property type="protein sequence ID" value="MCG5072032.1"/>
    <property type="molecule type" value="Genomic_DNA"/>
</dbReference>
<evidence type="ECO:0000313" key="15">
    <source>
        <dbReference type="EMBL" id="MCG5072032.1"/>
    </source>
</evidence>
<evidence type="ECO:0000256" key="3">
    <source>
        <dbReference type="ARBA" id="ARBA00010541"/>
    </source>
</evidence>
<dbReference type="PANTHER" id="PTHR22939:SF130">
    <property type="entry name" value="PERIPLASMIC SERINE ENDOPROTEASE DEGP-LIKE-RELATED"/>
    <property type="match status" value="1"/>
</dbReference>
<dbReference type="SUPFAM" id="SSF50494">
    <property type="entry name" value="Trypsin-like serine proteases"/>
    <property type="match status" value="1"/>
</dbReference>
<accession>A0A9X1RM30</accession>
<keyword evidence="7" id="KW-0574">Periplasm</keyword>
<comment type="catalytic activity">
    <reaction evidence="1">
        <text>Acts on substrates that are at least partially unfolded. The cleavage site P1 residue is normally between a pair of hydrophobic residues, such as Val-|-Val.</text>
        <dbReference type="EC" id="3.4.21.107"/>
    </reaction>
</comment>
<feature type="chain" id="PRO_5040874836" description="Probable periplasmic serine endoprotease DegP-like" evidence="13">
    <location>
        <begin position="31"/>
        <end position="675"/>
    </location>
</feature>
<evidence type="ECO:0000256" key="9">
    <source>
        <dbReference type="ARBA" id="ARBA00022825"/>
    </source>
</evidence>
<evidence type="ECO:0000256" key="11">
    <source>
        <dbReference type="ARBA" id="ARBA00032850"/>
    </source>
</evidence>
<dbReference type="InterPro" id="IPR009003">
    <property type="entry name" value="Peptidase_S1_PA"/>
</dbReference>
<feature type="domain" description="PDZ" evidence="14">
    <location>
        <begin position="365"/>
        <end position="417"/>
    </location>
</feature>
<keyword evidence="8" id="KW-0378">Hydrolase</keyword>
<dbReference type="Pfam" id="PF17820">
    <property type="entry name" value="PDZ_6"/>
    <property type="match status" value="1"/>
</dbReference>
<evidence type="ECO:0000256" key="4">
    <source>
        <dbReference type="ARBA" id="ARBA00013035"/>
    </source>
</evidence>
<proteinExistence type="inferred from homology"/>
<feature type="signal peptide" evidence="13">
    <location>
        <begin position="1"/>
        <end position="30"/>
    </location>
</feature>
<dbReference type="Gene3D" id="2.30.42.10">
    <property type="match status" value="2"/>
</dbReference>
<evidence type="ECO:0000256" key="1">
    <source>
        <dbReference type="ARBA" id="ARBA00001772"/>
    </source>
</evidence>
<dbReference type="EC" id="3.4.21.107" evidence="4"/>
<dbReference type="GO" id="GO:0042597">
    <property type="term" value="C:periplasmic space"/>
    <property type="evidence" value="ECO:0007669"/>
    <property type="project" value="UniProtKB-SubCell"/>
</dbReference>
<evidence type="ECO:0000256" key="5">
    <source>
        <dbReference type="ARBA" id="ARBA00013958"/>
    </source>
</evidence>
<dbReference type="Proteomes" id="UP001139308">
    <property type="component" value="Unassembled WGS sequence"/>
</dbReference>
<keyword evidence="9" id="KW-0720">Serine protease</keyword>
<dbReference type="PROSITE" id="PS50106">
    <property type="entry name" value="PDZ"/>
    <property type="match status" value="1"/>
</dbReference>
<dbReference type="InterPro" id="IPR041489">
    <property type="entry name" value="PDZ_6"/>
</dbReference>
<evidence type="ECO:0000256" key="10">
    <source>
        <dbReference type="ARBA" id="ARBA00023016"/>
    </source>
</evidence>
<name>A0A9X1RM30_9BURK</name>
<evidence type="ECO:0000256" key="2">
    <source>
        <dbReference type="ARBA" id="ARBA00004418"/>
    </source>
</evidence>
<evidence type="ECO:0000256" key="6">
    <source>
        <dbReference type="ARBA" id="ARBA00022670"/>
    </source>
</evidence>
<organism evidence="15 16">
    <name type="scientific">Paraburkholderia tagetis</name>
    <dbReference type="NCBI Taxonomy" id="2913261"/>
    <lineage>
        <taxon>Bacteria</taxon>
        <taxon>Pseudomonadati</taxon>
        <taxon>Pseudomonadota</taxon>
        <taxon>Betaproteobacteria</taxon>
        <taxon>Burkholderiales</taxon>
        <taxon>Burkholderiaceae</taxon>
        <taxon>Paraburkholderia</taxon>
    </lineage>
</organism>
<sequence>MLRLFLARTSRPAAALTLALASAFCLRANAATPVPAASGASGASGPSAAKPAASKPSASKPASKPATVNAAERAAAEHVAVTPAAMATPDFFSLAERYGPAVVHVIARGAGDQSEPPEQEAIDADDPFFAFFRRAPRPPSDGQPGAPRAMMGAGSGFIVSSRGLVLTTAHIVDKAEEVTVRLTDKREFKAQVVAVDPQSDVAVLQIANARNLPFVKLGDSSKMHAGEPVLSIGSPDSFQNTVTTGIVSATSRTLPDGNAFPFLQTDVAVNPDNSGGPLFNRAGEVIGIDVQLYADSGHYEGLTFAIPIEAATRFRAQLQAARKAAHAAAAAAAAAADAAPADAAANLVDATGSGAGNPHTASTFGMQVEDVSPGMAAALGLPRASGALVDTVAPGSPAAAAGVTAGDVIVQVGDTPVDRAATLAEQLAAVPPATKIPLEVIRNRQPKRAGFTNAAVETKATKAANTANVANVADTANAEKVANTANTTAKVANAANDVHAVQVPVPVPVPAPPAGTADAAALPAVAAATAVAATPAVANAAQVNDVKAVKTTMTDAAQPTIQAAIQPTPQAAIQTDTQAAAPAPRHMVDRLGLLTHALTDEEKRSTGLPLGLMVEDSTGAAAKAGVRRGDVVLTLDEMLVETEDQAADLEAKATKSMEVLIQRNHARSFVAVKLR</sequence>
<evidence type="ECO:0000256" key="13">
    <source>
        <dbReference type="SAM" id="SignalP"/>
    </source>
</evidence>
<dbReference type="SUPFAM" id="SSF50156">
    <property type="entry name" value="PDZ domain-like"/>
    <property type="match status" value="2"/>
</dbReference>
<dbReference type="AlphaFoldDB" id="A0A9X1RM30"/>
<dbReference type="PANTHER" id="PTHR22939">
    <property type="entry name" value="SERINE PROTEASE FAMILY S1C HTRA-RELATED"/>
    <property type="match status" value="1"/>
</dbReference>
<evidence type="ECO:0000259" key="14">
    <source>
        <dbReference type="PROSITE" id="PS50106"/>
    </source>
</evidence>
<dbReference type="SMART" id="SM00228">
    <property type="entry name" value="PDZ"/>
    <property type="match status" value="2"/>
</dbReference>
<evidence type="ECO:0000313" key="16">
    <source>
        <dbReference type="Proteomes" id="UP001139308"/>
    </source>
</evidence>
<evidence type="ECO:0000256" key="8">
    <source>
        <dbReference type="ARBA" id="ARBA00022801"/>
    </source>
</evidence>
<dbReference type="InterPro" id="IPR001940">
    <property type="entry name" value="Peptidase_S1C"/>
</dbReference>
<keyword evidence="16" id="KW-1185">Reference proteome</keyword>
<dbReference type="Pfam" id="PF13365">
    <property type="entry name" value="Trypsin_2"/>
    <property type="match status" value="1"/>
</dbReference>
<dbReference type="Gene3D" id="2.40.10.120">
    <property type="match status" value="1"/>
</dbReference>
<reference evidence="15" key="1">
    <citation type="submission" date="2022-01" db="EMBL/GenBank/DDBJ databases">
        <title>Genome sequence and assembly of Parabukholderia sp. RG36.</title>
        <authorList>
            <person name="Chhetri G."/>
        </authorList>
    </citation>
    <scope>NUCLEOTIDE SEQUENCE</scope>
    <source>
        <strain evidence="15">RG36</strain>
    </source>
</reference>
<protein>
    <recommendedName>
        <fullName evidence="5">Probable periplasmic serine endoprotease DegP-like</fullName>
        <ecNumber evidence="4">3.4.21.107</ecNumber>
    </recommendedName>
    <alternativeName>
        <fullName evidence="11">Protease Do</fullName>
    </alternativeName>
</protein>
<comment type="caution">
    <text evidence="15">The sequence shown here is derived from an EMBL/GenBank/DDBJ whole genome shotgun (WGS) entry which is preliminary data.</text>
</comment>
<dbReference type="GO" id="GO:0004252">
    <property type="term" value="F:serine-type endopeptidase activity"/>
    <property type="evidence" value="ECO:0007669"/>
    <property type="project" value="InterPro"/>
</dbReference>
<comment type="subcellular location">
    <subcellularLocation>
        <location evidence="2">Periplasm</location>
    </subcellularLocation>
</comment>